<dbReference type="PANTHER" id="PTHR30570:SF1">
    <property type="entry name" value="PHOSPHATE-BINDING PROTEIN PSTS"/>
    <property type="match status" value="1"/>
</dbReference>
<dbReference type="RefSeq" id="WP_090558128.1">
    <property type="nucleotide sequence ID" value="NZ_FNRA01000008.1"/>
</dbReference>
<name>A0A1H4FXP6_9SPHI</name>
<protein>
    <submittedName>
        <fullName evidence="3">Phosphate ABC transporter substrate-binding protein, PhoT family</fullName>
    </submittedName>
</protein>
<dbReference type="Gene3D" id="3.40.190.10">
    <property type="entry name" value="Periplasmic binding protein-like II"/>
    <property type="match status" value="2"/>
</dbReference>
<evidence type="ECO:0000259" key="2">
    <source>
        <dbReference type="Pfam" id="PF12849"/>
    </source>
</evidence>
<evidence type="ECO:0000313" key="4">
    <source>
        <dbReference type="Proteomes" id="UP000198850"/>
    </source>
</evidence>
<evidence type="ECO:0000313" key="3">
    <source>
        <dbReference type="EMBL" id="SEB02123.1"/>
    </source>
</evidence>
<dbReference type="AlphaFoldDB" id="A0A1H4FXP6"/>
<keyword evidence="4" id="KW-1185">Reference proteome</keyword>
<dbReference type="Proteomes" id="UP000198850">
    <property type="component" value="Unassembled WGS sequence"/>
</dbReference>
<dbReference type="InterPro" id="IPR024370">
    <property type="entry name" value="PBP_domain"/>
</dbReference>
<dbReference type="PROSITE" id="PS51257">
    <property type="entry name" value="PROKAR_LIPOPROTEIN"/>
    <property type="match status" value="1"/>
</dbReference>
<dbReference type="OrthoDB" id="1450880at2"/>
<dbReference type="STRING" id="425514.SAMN05443550_108206"/>
<dbReference type="InterPro" id="IPR050811">
    <property type="entry name" value="Phosphate_ABC_transporter"/>
</dbReference>
<accession>A0A1H4FXP6</accession>
<keyword evidence="1" id="KW-0732">Signal</keyword>
<dbReference type="Pfam" id="PF12849">
    <property type="entry name" value="PBP_like_2"/>
    <property type="match status" value="1"/>
</dbReference>
<sequence length="301" mass="33572">MNKLFFLLPLVLFVACKPKAKKEAVEETRTSGTVKLIVDESFSSVLADQIDVFRVDYPDTKFDLIEGNENKILPAFLKDSVRAAILSRTLTPEEQKAFTKRDVRISTSRFAIDGIALITGNDNPDSTITADEVISMMKGNNPGGVNLVFDNANSSTLRYFKELAQVNVIPKTGIYTLNTNNDVIKYVAEHKNYIGIVGVNWLLNGHRDSFDFTSQVKLLGVRNVKGKKGDDDFYKPTQKNLINGVYPFLRNIYIIKAEVKNDLGTGFANWLVSQRGQLIVLKSGLGPNTMNSRDINIKSEN</sequence>
<evidence type="ECO:0000256" key="1">
    <source>
        <dbReference type="ARBA" id="ARBA00022729"/>
    </source>
</evidence>
<organism evidence="3 4">
    <name type="scientific">Pedobacter hartonius</name>
    <dbReference type="NCBI Taxonomy" id="425514"/>
    <lineage>
        <taxon>Bacteria</taxon>
        <taxon>Pseudomonadati</taxon>
        <taxon>Bacteroidota</taxon>
        <taxon>Sphingobacteriia</taxon>
        <taxon>Sphingobacteriales</taxon>
        <taxon>Sphingobacteriaceae</taxon>
        <taxon>Pedobacter</taxon>
    </lineage>
</organism>
<feature type="domain" description="PBP" evidence="2">
    <location>
        <begin position="26"/>
        <end position="274"/>
    </location>
</feature>
<dbReference type="EMBL" id="FNRA01000008">
    <property type="protein sequence ID" value="SEB02123.1"/>
    <property type="molecule type" value="Genomic_DNA"/>
</dbReference>
<proteinExistence type="predicted"/>
<dbReference type="PANTHER" id="PTHR30570">
    <property type="entry name" value="PERIPLASMIC PHOSPHATE BINDING COMPONENT OF PHOSPHATE ABC TRANSPORTER"/>
    <property type="match status" value="1"/>
</dbReference>
<dbReference type="SUPFAM" id="SSF53850">
    <property type="entry name" value="Periplasmic binding protein-like II"/>
    <property type="match status" value="1"/>
</dbReference>
<reference evidence="3 4" key="1">
    <citation type="submission" date="2016-10" db="EMBL/GenBank/DDBJ databases">
        <authorList>
            <person name="de Groot N.N."/>
        </authorList>
    </citation>
    <scope>NUCLEOTIDE SEQUENCE [LARGE SCALE GENOMIC DNA]</scope>
    <source>
        <strain evidence="3 4">DSM 19033</strain>
    </source>
</reference>
<gene>
    <name evidence="3" type="ORF">SAMN05443550_108206</name>
</gene>